<gene>
    <name evidence="3" type="ORF">KIMC2_00340</name>
</gene>
<dbReference type="GO" id="GO:0005829">
    <property type="term" value="C:cytosol"/>
    <property type="evidence" value="ECO:0007669"/>
    <property type="project" value="TreeGrafter"/>
</dbReference>
<sequence length="191" mass="21568">MTNFAVYCSASPESTAFNPAGKEIAEFITAHHGNLVYGGSSAGLMQVTAQNVHDLGGKVIGVIPEFMKNEGLVSELNDQTYVVDTMDERKAKMAELADVCIALPGGVGTLEEITEIMSWDRIGEIQTPYFFYNFNHFFEPLKEFIDSMVEHDLLSKTDRKRIHFITDLKEADEYLKNYRPTNFHLFSKENN</sequence>
<dbReference type="GO" id="GO:0009691">
    <property type="term" value="P:cytokinin biosynthetic process"/>
    <property type="evidence" value="ECO:0007669"/>
    <property type="project" value="UniProtKB-UniRule"/>
</dbReference>
<organism evidence="3 4">
    <name type="scientific">Xylocopilactobacillus apis</name>
    <dbReference type="NCBI Taxonomy" id="2932183"/>
    <lineage>
        <taxon>Bacteria</taxon>
        <taxon>Bacillati</taxon>
        <taxon>Bacillota</taxon>
        <taxon>Bacilli</taxon>
        <taxon>Lactobacillales</taxon>
        <taxon>Lactobacillaceae</taxon>
        <taxon>Xylocopilactobacillus</taxon>
    </lineage>
</organism>
<dbReference type="RefSeq" id="WP_317696801.1">
    <property type="nucleotide sequence ID" value="NZ_AP026801.1"/>
</dbReference>
<dbReference type="SUPFAM" id="SSF102405">
    <property type="entry name" value="MCP/YpsA-like"/>
    <property type="match status" value="1"/>
</dbReference>
<proteinExistence type="inferred from homology"/>
<dbReference type="PANTHER" id="PTHR31223:SF70">
    <property type="entry name" value="LOG FAMILY PROTEIN YJL055W"/>
    <property type="match status" value="1"/>
</dbReference>
<reference evidence="3 4" key="1">
    <citation type="journal article" date="2023" name="Microbiol. Spectr.">
        <title>Symbiosis of Carpenter Bees with Uncharacterized Lactic Acid Bacteria Showing NAD Auxotrophy.</title>
        <authorList>
            <person name="Kawasaki S."/>
            <person name="Ozawa K."/>
            <person name="Mori T."/>
            <person name="Yamamoto A."/>
            <person name="Ito M."/>
            <person name="Ohkuma M."/>
            <person name="Sakamoto M."/>
            <person name="Matsutani M."/>
        </authorList>
    </citation>
    <scope>NUCLEOTIDE SEQUENCE [LARGE SCALE GENOMIC DNA]</scope>
    <source>
        <strain evidence="3 4">KimC2</strain>
    </source>
</reference>
<keyword evidence="2" id="KW-0203">Cytokinin biosynthesis</keyword>
<dbReference type="EMBL" id="AP026801">
    <property type="protein sequence ID" value="BDR55472.1"/>
    <property type="molecule type" value="Genomic_DNA"/>
</dbReference>
<dbReference type="Gene3D" id="3.40.50.450">
    <property type="match status" value="1"/>
</dbReference>
<keyword evidence="4" id="KW-1185">Reference proteome</keyword>
<evidence type="ECO:0000313" key="3">
    <source>
        <dbReference type="EMBL" id="BDR55472.1"/>
    </source>
</evidence>
<dbReference type="NCBIfam" id="TIGR00730">
    <property type="entry name" value="Rossman fold protein, TIGR00730 family"/>
    <property type="match status" value="1"/>
</dbReference>
<dbReference type="KEGG" id="xak:KIMC2_00340"/>
<comment type="similarity">
    <text evidence="1 2">Belongs to the LOG family.</text>
</comment>
<keyword evidence="2" id="KW-0378">Hydrolase</keyword>
<name>A0AAU9D3P6_9LACO</name>
<dbReference type="AlphaFoldDB" id="A0AAU9D3P6"/>
<dbReference type="GO" id="GO:0016799">
    <property type="term" value="F:hydrolase activity, hydrolyzing N-glycosyl compounds"/>
    <property type="evidence" value="ECO:0007669"/>
    <property type="project" value="TreeGrafter"/>
</dbReference>
<dbReference type="Pfam" id="PF03641">
    <property type="entry name" value="Lysine_decarbox"/>
    <property type="match status" value="1"/>
</dbReference>
<dbReference type="Proteomes" id="UP001321804">
    <property type="component" value="Chromosome"/>
</dbReference>
<evidence type="ECO:0000256" key="1">
    <source>
        <dbReference type="ARBA" id="ARBA00006763"/>
    </source>
</evidence>
<dbReference type="EC" id="3.2.2.n1" evidence="2"/>
<accession>A0AAU9D3P6</accession>
<dbReference type="InterPro" id="IPR005269">
    <property type="entry name" value="LOG"/>
</dbReference>
<dbReference type="PANTHER" id="PTHR31223">
    <property type="entry name" value="LOG FAMILY PROTEIN YJL055W"/>
    <property type="match status" value="1"/>
</dbReference>
<evidence type="ECO:0000256" key="2">
    <source>
        <dbReference type="RuleBase" id="RU363015"/>
    </source>
</evidence>
<dbReference type="InterPro" id="IPR031100">
    <property type="entry name" value="LOG_fam"/>
</dbReference>
<evidence type="ECO:0000313" key="4">
    <source>
        <dbReference type="Proteomes" id="UP001321804"/>
    </source>
</evidence>
<protein>
    <recommendedName>
        <fullName evidence="2">Cytokinin riboside 5'-monophosphate phosphoribohydrolase</fullName>
        <ecNumber evidence="2">3.2.2.n1</ecNumber>
    </recommendedName>
</protein>